<dbReference type="InterPro" id="IPR039614">
    <property type="entry name" value="PMI1-like"/>
</dbReference>
<feature type="compositionally biased region" description="Polar residues" evidence="1">
    <location>
        <begin position="1"/>
        <end position="14"/>
    </location>
</feature>
<reference evidence="3" key="1">
    <citation type="journal article" date="2022" name="Cell">
        <title>Repeat-based holocentromeres influence genome architecture and karyotype evolution.</title>
        <authorList>
            <person name="Hofstatter P.G."/>
            <person name="Thangavel G."/>
            <person name="Lux T."/>
            <person name="Neumann P."/>
            <person name="Vondrak T."/>
            <person name="Novak P."/>
            <person name="Zhang M."/>
            <person name="Costa L."/>
            <person name="Castellani M."/>
            <person name="Scott A."/>
            <person name="Toegelov H."/>
            <person name="Fuchs J."/>
            <person name="Mata-Sucre Y."/>
            <person name="Dias Y."/>
            <person name="Vanzela A.L.L."/>
            <person name="Huettel B."/>
            <person name="Almeida C.C.S."/>
            <person name="Simkova H."/>
            <person name="Souza G."/>
            <person name="Pedrosa-Harand A."/>
            <person name="Macas J."/>
            <person name="Mayer K.F.X."/>
            <person name="Houben A."/>
            <person name="Marques A."/>
        </authorList>
    </citation>
    <scope>NUCLEOTIDE SEQUENCE</scope>
    <source>
        <strain evidence="3">RhyBre1mFocal</strain>
    </source>
</reference>
<feature type="compositionally biased region" description="Basic and acidic residues" evidence="1">
    <location>
        <begin position="294"/>
        <end position="307"/>
    </location>
</feature>
<organism evidence="3 4">
    <name type="scientific">Rhynchospora breviuscula</name>
    <dbReference type="NCBI Taxonomy" id="2022672"/>
    <lineage>
        <taxon>Eukaryota</taxon>
        <taxon>Viridiplantae</taxon>
        <taxon>Streptophyta</taxon>
        <taxon>Embryophyta</taxon>
        <taxon>Tracheophyta</taxon>
        <taxon>Spermatophyta</taxon>
        <taxon>Magnoliopsida</taxon>
        <taxon>Liliopsida</taxon>
        <taxon>Poales</taxon>
        <taxon>Cyperaceae</taxon>
        <taxon>Cyperoideae</taxon>
        <taxon>Rhynchosporeae</taxon>
        <taxon>Rhynchospora</taxon>
    </lineage>
</organism>
<evidence type="ECO:0000259" key="2">
    <source>
        <dbReference type="PROSITE" id="PS51840"/>
    </source>
</evidence>
<dbReference type="Pfam" id="PF21745">
    <property type="entry name" value="PMI1_PMIR1-2_C"/>
    <property type="match status" value="1"/>
</dbReference>
<feature type="domain" description="C2 NT-type" evidence="2">
    <location>
        <begin position="105"/>
        <end position="259"/>
    </location>
</feature>
<sequence>MDESSNASLQQPITTPRHHATSLVLPRSQRPISIPDTSNKSEISDASILAHSPHGSSFSLWRPKTRQSDSDGRDTDNPHHSEIEFGNQIMKKKHGVKNWKALRAISHIRMHHISCLFSVEAVAIRGLPASTNGLRLAVTVRKEGSKDGASQTLPCRVLNGHADFDETLFVRCHLYFTGGPGTGKPVKFESKSFVVSVVAVDAPQLNFGKGTVNLSSLVLESVEKSLRGSRVRQWEKVFQLHGKAAGGELVVKLGFQIMEGGNGLGIYSNDSYEDSALPRRQTKSSFSVTSPRVGRSESDLTHSRSIRDSPRISPRLVKNDGNIITEDFCFPEFEVLYKGIENTNEEEDVQSKSSLAGSSASSEVVKEVVNYRARNDMLLELEMIDKEIKALESKVLGRNLDPIKVPKRNYQMDELYSEEETLTNEFLQMLEQKNELLTPRKAKIESERKVLIPDLGNGVGPVIQTRDGGFLISMNPFNTEVVKAEAPKLAMQVSKPFVLKTEKISNGFEVFQRIAAIGSKELESKFLSWAHMDDLMGKSAEQVAYEGIASFIINGRNKEGANSGATQSIQIVKKITKSMVEGRKQRIMTGIWNVPEKDPSDIEEILAFSIQKIEAMAIDALKIQARVSEEGAPFGISRIIENNTTDCIFDALEPADNYMNSSGDENHVTVLFGIILRDPSRRNEVVGAPMIVAVQAMKSNEGNGNYVFRVTNLHMGGLQSRLAGERQRLTALQWLIAHGLVRKRIERQLLVKTEESSVWSVSTRVMADMWLKTLRNPDVKVLN</sequence>
<dbReference type="InterPro" id="IPR048972">
    <property type="entry name" value="PMI1_PMIR1-2_C"/>
</dbReference>
<keyword evidence="4" id="KW-1185">Reference proteome</keyword>
<dbReference type="Proteomes" id="UP001151287">
    <property type="component" value="Unassembled WGS sequence"/>
</dbReference>
<evidence type="ECO:0000313" key="3">
    <source>
        <dbReference type="EMBL" id="KAJ1693668.1"/>
    </source>
</evidence>
<dbReference type="Pfam" id="PF10358">
    <property type="entry name" value="NT-C2"/>
    <property type="match status" value="1"/>
</dbReference>
<dbReference type="AlphaFoldDB" id="A0A9Q0CGV7"/>
<dbReference type="PROSITE" id="PS51840">
    <property type="entry name" value="C2_NT"/>
    <property type="match status" value="1"/>
</dbReference>
<accession>A0A9Q0CGV7</accession>
<feature type="region of interest" description="Disordered" evidence="1">
    <location>
        <begin position="278"/>
        <end position="307"/>
    </location>
</feature>
<dbReference type="PANTHER" id="PTHR33414:SF3">
    <property type="entry name" value="EXPRESSED PROTEIN"/>
    <property type="match status" value="1"/>
</dbReference>
<dbReference type="EMBL" id="JAMQYH010000003">
    <property type="protein sequence ID" value="KAJ1693668.1"/>
    <property type="molecule type" value="Genomic_DNA"/>
</dbReference>
<comment type="caution">
    <text evidence="3">The sequence shown here is derived from an EMBL/GenBank/DDBJ whole genome shotgun (WGS) entry which is preliminary data.</text>
</comment>
<feature type="compositionally biased region" description="Basic and acidic residues" evidence="1">
    <location>
        <begin position="66"/>
        <end position="82"/>
    </location>
</feature>
<dbReference type="PANTHER" id="PTHR33414">
    <property type="entry name" value="PROTEIN PLASTID MOVEMENT IMPAIRED 1-RELATED 1"/>
    <property type="match status" value="1"/>
</dbReference>
<protein>
    <recommendedName>
        <fullName evidence="2">C2 NT-type domain-containing protein</fullName>
    </recommendedName>
</protein>
<evidence type="ECO:0000256" key="1">
    <source>
        <dbReference type="SAM" id="MobiDB-lite"/>
    </source>
</evidence>
<evidence type="ECO:0000313" key="4">
    <source>
        <dbReference type="Proteomes" id="UP001151287"/>
    </source>
</evidence>
<name>A0A9Q0CGV7_9POAL</name>
<feature type="region of interest" description="Disordered" evidence="1">
    <location>
        <begin position="1"/>
        <end position="82"/>
    </location>
</feature>
<dbReference type="OrthoDB" id="656546at2759"/>
<gene>
    <name evidence="3" type="ORF">LUZ63_010366</name>
</gene>
<dbReference type="InterPro" id="IPR019448">
    <property type="entry name" value="NT-C2"/>
</dbReference>
<proteinExistence type="predicted"/>